<evidence type="ECO:0000313" key="18">
    <source>
        <dbReference type="Proteomes" id="UP000815677"/>
    </source>
</evidence>
<evidence type="ECO:0000256" key="3">
    <source>
        <dbReference type="ARBA" id="ARBA00022525"/>
    </source>
</evidence>
<dbReference type="CDD" id="cd07061">
    <property type="entry name" value="HP_HAP_like"/>
    <property type="match status" value="1"/>
</dbReference>
<proteinExistence type="predicted"/>
<dbReference type="PROSITE" id="PS00616">
    <property type="entry name" value="HIS_ACID_PHOSPHAT_1"/>
    <property type="match status" value="1"/>
</dbReference>
<dbReference type="InterPro" id="IPR016274">
    <property type="entry name" value="Histidine_acid_Pase_euk"/>
</dbReference>
<keyword evidence="16" id="KW-0732">Signal</keyword>
<dbReference type="Proteomes" id="UP000815677">
    <property type="component" value="Unassembled WGS sequence"/>
</dbReference>
<evidence type="ECO:0000256" key="13">
    <source>
        <dbReference type="ARBA" id="ARBA00043788"/>
    </source>
</evidence>
<dbReference type="EMBL" id="DF842649">
    <property type="protein sequence ID" value="GAT46629.1"/>
    <property type="molecule type" value="Genomic_DNA"/>
</dbReference>
<dbReference type="PIRSF" id="PIRSF000894">
    <property type="entry name" value="Acid_phosphatase"/>
    <property type="match status" value="1"/>
</dbReference>
<dbReference type="Pfam" id="PF00328">
    <property type="entry name" value="His_Phos_2"/>
    <property type="match status" value="1"/>
</dbReference>
<reference evidence="17" key="1">
    <citation type="submission" date="2014-09" db="EMBL/GenBank/DDBJ databases">
        <title>Genome sequence of the luminous mushroom Mycena chlorophos for searching fungal bioluminescence genes.</title>
        <authorList>
            <person name="Tanaka Y."/>
            <person name="Kasuga D."/>
            <person name="Oba Y."/>
            <person name="Hase S."/>
            <person name="Sato K."/>
            <person name="Oba Y."/>
            <person name="Sakakibara Y."/>
        </authorList>
    </citation>
    <scope>NUCLEOTIDE SEQUENCE</scope>
</reference>
<organism evidence="17 18">
    <name type="scientific">Mycena chlorophos</name>
    <name type="common">Agaric fungus</name>
    <name type="synonym">Agaricus chlorophos</name>
    <dbReference type="NCBI Taxonomy" id="658473"/>
    <lineage>
        <taxon>Eukaryota</taxon>
        <taxon>Fungi</taxon>
        <taxon>Dikarya</taxon>
        <taxon>Basidiomycota</taxon>
        <taxon>Agaricomycotina</taxon>
        <taxon>Agaricomycetes</taxon>
        <taxon>Agaricomycetidae</taxon>
        <taxon>Agaricales</taxon>
        <taxon>Marasmiineae</taxon>
        <taxon>Mycenaceae</taxon>
        <taxon>Mycena</taxon>
    </lineage>
</organism>
<evidence type="ECO:0000256" key="5">
    <source>
        <dbReference type="ARBA" id="ARBA00023157"/>
    </source>
</evidence>
<name>A0ABQ0L845_MYCCL</name>
<evidence type="ECO:0000256" key="2">
    <source>
        <dbReference type="ARBA" id="ARBA00011245"/>
    </source>
</evidence>
<comment type="catalytic activity">
    <reaction evidence="10">
        <text>1D-myo-inositol 1,2-bisphosphate + H2O = 1D-myo-inositol 2-phosphate + phosphate</text>
        <dbReference type="Rhea" id="RHEA:77135"/>
        <dbReference type="ChEBI" id="CHEBI:15377"/>
        <dbReference type="ChEBI" id="CHEBI:43474"/>
        <dbReference type="ChEBI" id="CHEBI:84142"/>
        <dbReference type="ChEBI" id="CHEBI:195539"/>
    </reaction>
    <physiologicalReaction direction="left-to-right" evidence="10">
        <dbReference type="Rhea" id="RHEA:77136"/>
    </physiologicalReaction>
</comment>
<dbReference type="PANTHER" id="PTHR20963">
    <property type="entry name" value="MULTIPLE INOSITOL POLYPHOSPHATE PHOSPHATASE-RELATED"/>
    <property type="match status" value="1"/>
</dbReference>
<comment type="catalytic activity">
    <reaction evidence="12">
        <text>1D-myo-inositol 1,2,4,5,6-pentakisphosphate + H2O = 1D-myo-inositol 1,2,5,6-tetrakisphosphate + phosphate</text>
        <dbReference type="Rhea" id="RHEA:77115"/>
        <dbReference type="ChEBI" id="CHEBI:15377"/>
        <dbReference type="ChEBI" id="CHEBI:43474"/>
        <dbReference type="ChEBI" id="CHEBI:57798"/>
        <dbReference type="ChEBI" id="CHEBI:195535"/>
    </reaction>
    <physiologicalReaction direction="left-to-right" evidence="12">
        <dbReference type="Rhea" id="RHEA:77116"/>
    </physiologicalReaction>
</comment>
<dbReference type="InterPro" id="IPR000560">
    <property type="entry name" value="His_Pase_clade-2"/>
</dbReference>
<dbReference type="Gene3D" id="3.40.50.1240">
    <property type="entry name" value="Phosphoglycerate mutase-like"/>
    <property type="match status" value="2"/>
</dbReference>
<evidence type="ECO:0000256" key="9">
    <source>
        <dbReference type="ARBA" id="ARBA00043670"/>
    </source>
</evidence>
<evidence type="ECO:0000256" key="11">
    <source>
        <dbReference type="ARBA" id="ARBA00043721"/>
    </source>
</evidence>
<keyword evidence="4" id="KW-0378">Hydrolase</keyword>
<feature type="signal peptide" evidence="16">
    <location>
        <begin position="1"/>
        <end position="19"/>
    </location>
</feature>
<comment type="catalytic activity">
    <reaction evidence="9">
        <text>1D-myo-inositol 1,2,5,6-tetrakisphosphate + H2O = 1D-myo-inositol 1,2,6-trisphosphate + phosphate</text>
        <dbReference type="Rhea" id="RHEA:77119"/>
        <dbReference type="ChEBI" id="CHEBI:15377"/>
        <dbReference type="ChEBI" id="CHEBI:43474"/>
        <dbReference type="ChEBI" id="CHEBI:195535"/>
        <dbReference type="ChEBI" id="CHEBI:195537"/>
    </reaction>
    <physiologicalReaction direction="left-to-right" evidence="9">
        <dbReference type="Rhea" id="RHEA:77120"/>
    </physiologicalReaction>
</comment>
<evidence type="ECO:0000313" key="17">
    <source>
        <dbReference type="EMBL" id="GAT46629.1"/>
    </source>
</evidence>
<sequence>MTAVLALAVVSLSVRLAVATDLTTLWGAYSPYFASGTYELPPKGCTIDQVNILERHGARYPTSGATPAIVVAVQKLERHGARYPTSGATPAIVAAVQKLQNATSYADPRFDFLKDFTYTLGADSLVPFGAIQSQQAGALAYHRYSKLVTKDQLPFVRSDSKQRVVDSATNWTAGFSAASFYEYNPVLAVVLSESGNDTLDDSGCPNAGSSDLQTSAWIDASSSPLTQRLNSAAPGANLNGNDTYNLMSMCAFHTVATAKGAELTLSPFCALFEDGDFEDFEYYMDLDKYYGTGYGGYLGAVQGVGYVNELIARLTDSPVKDSTQTNSTLDSEPATFPLNRTIYADFSHDDELAAIYAAMGLFNQSVPLNPVERTIGRTWVASRLVPFAARMVVERMDCEVAAGAPVKALRIFVNDALQPLEFCRARFGDGWPVGICSVDDFVQSQGYARQNGDGDWQKCFV</sequence>
<evidence type="ECO:0000256" key="15">
    <source>
        <dbReference type="ARBA" id="ARBA00044262"/>
    </source>
</evidence>
<dbReference type="PANTHER" id="PTHR20963:SF24">
    <property type="entry name" value="3-PHYTASE B"/>
    <property type="match status" value="1"/>
</dbReference>
<evidence type="ECO:0000256" key="8">
    <source>
        <dbReference type="ARBA" id="ARBA00042300"/>
    </source>
</evidence>
<comment type="catalytic activity">
    <reaction evidence="11">
        <text>1D-myo-inositol 1,2,6-trisphosphate + H2O = 1D-myo-inositol 1,2-bisphosphate + phosphate</text>
        <dbReference type="Rhea" id="RHEA:77131"/>
        <dbReference type="ChEBI" id="CHEBI:15377"/>
        <dbReference type="ChEBI" id="CHEBI:43474"/>
        <dbReference type="ChEBI" id="CHEBI:195537"/>
        <dbReference type="ChEBI" id="CHEBI:195539"/>
    </reaction>
    <physiologicalReaction direction="left-to-right" evidence="11">
        <dbReference type="Rhea" id="RHEA:77132"/>
    </physiologicalReaction>
</comment>
<comment type="subunit">
    <text evidence="2">Monomer.</text>
</comment>
<gene>
    <name evidence="17" type="ORF">MCHLO_04134</name>
</gene>
<evidence type="ECO:0000256" key="7">
    <source>
        <dbReference type="ARBA" id="ARBA00041857"/>
    </source>
</evidence>
<evidence type="ECO:0000256" key="16">
    <source>
        <dbReference type="SAM" id="SignalP"/>
    </source>
</evidence>
<comment type="subcellular location">
    <subcellularLocation>
        <location evidence="1">Secreted</location>
    </subcellularLocation>
</comment>
<evidence type="ECO:0000256" key="14">
    <source>
        <dbReference type="ARBA" id="ARBA00044106"/>
    </source>
</evidence>
<keyword evidence="5" id="KW-1015">Disulfide bond</keyword>
<evidence type="ECO:0000256" key="12">
    <source>
        <dbReference type="ARBA" id="ARBA00043748"/>
    </source>
</evidence>
<evidence type="ECO:0000256" key="10">
    <source>
        <dbReference type="ARBA" id="ARBA00043675"/>
    </source>
</evidence>
<keyword evidence="3" id="KW-0964">Secreted</keyword>
<keyword evidence="6" id="KW-0325">Glycoprotein</keyword>
<dbReference type="InterPro" id="IPR029033">
    <property type="entry name" value="His_PPase_superfam"/>
</dbReference>
<accession>A0ABQ0L845</accession>
<dbReference type="InterPro" id="IPR033379">
    <property type="entry name" value="Acid_Pase_AS"/>
</dbReference>
<evidence type="ECO:0000256" key="1">
    <source>
        <dbReference type="ARBA" id="ARBA00004613"/>
    </source>
</evidence>
<protein>
    <recommendedName>
        <fullName evidence="14">Phytase A</fullName>
    </recommendedName>
    <alternativeName>
        <fullName evidence="15">Histidine acid phosphatase phyA</fullName>
    </alternativeName>
    <alternativeName>
        <fullName evidence="8">Myo-inositol hexakisphosphate phosphohydrolase A</fullName>
    </alternativeName>
    <alternativeName>
        <fullName evidence="7">Myo-inositol-hexaphosphate 3-phosphohydrolase A</fullName>
    </alternativeName>
</protein>
<feature type="chain" id="PRO_5047206061" description="Phytase A" evidence="16">
    <location>
        <begin position="20"/>
        <end position="461"/>
    </location>
</feature>
<comment type="catalytic activity">
    <reaction evidence="13">
        <text>1D-myo-inositol hexakisphosphate + H2O = 1D-myo-inositol 1,2,4,5,6-pentakisphosphate + phosphate</text>
        <dbReference type="Rhea" id="RHEA:16989"/>
        <dbReference type="ChEBI" id="CHEBI:15377"/>
        <dbReference type="ChEBI" id="CHEBI:43474"/>
        <dbReference type="ChEBI" id="CHEBI:57798"/>
        <dbReference type="ChEBI" id="CHEBI:58130"/>
        <dbReference type="EC" id="3.1.3.8"/>
    </reaction>
    <physiologicalReaction direction="left-to-right" evidence="13">
        <dbReference type="Rhea" id="RHEA:16990"/>
    </physiologicalReaction>
</comment>
<dbReference type="SUPFAM" id="SSF53254">
    <property type="entry name" value="Phosphoglycerate mutase-like"/>
    <property type="match status" value="2"/>
</dbReference>
<keyword evidence="18" id="KW-1185">Reference proteome</keyword>
<evidence type="ECO:0000256" key="6">
    <source>
        <dbReference type="ARBA" id="ARBA00023180"/>
    </source>
</evidence>
<evidence type="ECO:0000256" key="4">
    <source>
        <dbReference type="ARBA" id="ARBA00022801"/>
    </source>
</evidence>